<gene>
    <name evidence="2" type="ORF">CNE99_00145</name>
</gene>
<feature type="transmembrane region" description="Helical" evidence="1">
    <location>
        <begin position="27"/>
        <end position="47"/>
    </location>
</feature>
<name>A0A2A5X031_9GAMM</name>
<dbReference type="AlphaFoldDB" id="A0A2A5X031"/>
<sequence>MSSENRASANPESSIGQNLLQISGPALIAPAAGLIIAVLLAIFILSTPAQDRHEQQMIDSATSSVEARINGREEQLTAAATSIRLTQLIATDDEAERTLEEARLRKMIPDAIRVRLFKLREAKVDQSANPPFGYTSVDMIDRVEIGQPVRAEAVNAQGRWLLSLTAPIRALSDLTIRGSLFIYLDPIALADTLDDGQQGHTRILQTIAVSKT</sequence>
<organism evidence="2 3">
    <name type="scientific">OM182 bacterium MED-G24</name>
    <dbReference type="NCBI Taxonomy" id="1986255"/>
    <lineage>
        <taxon>Bacteria</taxon>
        <taxon>Pseudomonadati</taxon>
        <taxon>Pseudomonadota</taxon>
        <taxon>Gammaproteobacteria</taxon>
        <taxon>OMG group</taxon>
        <taxon>OM182 clade</taxon>
    </lineage>
</organism>
<protein>
    <submittedName>
        <fullName evidence="2">Uncharacterized protein</fullName>
    </submittedName>
</protein>
<keyword evidence="1" id="KW-1133">Transmembrane helix</keyword>
<dbReference type="Proteomes" id="UP000219327">
    <property type="component" value="Unassembled WGS sequence"/>
</dbReference>
<dbReference type="EMBL" id="NTKD01000001">
    <property type="protein sequence ID" value="PDH42165.1"/>
    <property type="molecule type" value="Genomic_DNA"/>
</dbReference>
<accession>A0A2A5X031</accession>
<evidence type="ECO:0000256" key="1">
    <source>
        <dbReference type="SAM" id="Phobius"/>
    </source>
</evidence>
<proteinExistence type="predicted"/>
<keyword evidence="1" id="KW-0472">Membrane</keyword>
<evidence type="ECO:0000313" key="3">
    <source>
        <dbReference type="Proteomes" id="UP000219327"/>
    </source>
</evidence>
<comment type="caution">
    <text evidence="2">The sequence shown here is derived from an EMBL/GenBank/DDBJ whole genome shotgun (WGS) entry which is preliminary data.</text>
</comment>
<evidence type="ECO:0000313" key="2">
    <source>
        <dbReference type="EMBL" id="PDH42165.1"/>
    </source>
</evidence>
<reference evidence="2 3" key="1">
    <citation type="submission" date="2017-08" db="EMBL/GenBank/DDBJ databases">
        <title>Fine stratification of microbial communities through a metagenomic profile of the photic zone.</title>
        <authorList>
            <person name="Haro-Moreno J.M."/>
            <person name="Lopez-Perez M."/>
            <person name="De La Torre J."/>
            <person name="Picazo A."/>
            <person name="Camacho A."/>
            <person name="Rodriguez-Valera F."/>
        </authorList>
    </citation>
    <scope>NUCLEOTIDE SEQUENCE [LARGE SCALE GENOMIC DNA]</scope>
    <source>
        <strain evidence="2">MED-G24</strain>
    </source>
</reference>
<keyword evidence="1" id="KW-0812">Transmembrane</keyword>